<dbReference type="EMBL" id="JACYWE010000008">
    <property type="protein sequence ID" value="MBD8507473.1"/>
    <property type="molecule type" value="Genomic_DNA"/>
</dbReference>
<evidence type="ECO:0000313" key="9">
    <source>
        <dbReference type="Proteomes" id="UP000642993"/>
    </source>
</evidence>
<comment type="similarity">
    <text evidence="2">Belongs to the glycosyl hydrolase 3 family.</text>
</comment>
<dbReference type="Pfam" id="PF00933">
    <property type="entry name" value="Glyco_hydro_3"/>
    <property type="match status" value="1"/>
</dbReference>
<feature type="signal peptide" evidence="6">
    <location>
        <begin position="1"/>
        <end position="26"/>
    </location>
</feature>
<keyword evidence="4 8" id="KW-0378">Hydrolase</keyword>
<dbReference type="Gene3D" id="3.20.20.300">
    <property type="entry name" value="Glycoside hydrolase, family 3, N-terminal domain"/>
    <property type="match status" value="1"/>
</dbReference>
<comment type="catalytic activity">
    <reaction evidence="1">
        <text>Hydrolysis of terminal non-reducing N-acetyl-D-hexosamine residues in N-acetyl-beta-D-hexosaminides.</text>
        <dbReference type="EC" id="3.2.1.52"/>
    </reaction>
</comment>
<dbReference type="GO" id="GO:0009254">
    <property type="term" value="P:peptidoglycan turnover"/>
    <property type="evidence" value="ECO:0007669"/>
    <property type="project" value="TreeGrafter"/>
</dbReference>
<evidence type="ECO:0000259" key="7">
    <source>
        <dbReference type="Pfam" id="PF00933"/>
    </source>
</evidence>
<comment type="caution">
    <text evidence="8">The sequence shown here is derived from an EMBL/GenBank/DDBJ whole genome shotgun (WGS) entry which is preliminary data.</text>
</comment>
<keyword evidence="6" id="KW-0732">Signal</keyword>
<dbReference type="EC" id="3.2.1.52" evidence="3"/>
<dbReference type="InterPro" id="IPR036962">
    <property type="entry name" value="Glyco_hydro_3_N_sf"/>
</dbReference>
<evidence type="ECO:0000256" key="6">
    <source>
        <dbReference type="SAM" id="SignalP"/>
    </source>
</evidence>
<dbReference type="GO" id="GO:0005975">
    <property type="term" value="P:carbohydrate metabolic process"/>
    <property type="evidence" value="ECO:0007669"/>
    <property type="project" value="InterPro"/>
</dbReference>
<sequence length="400" mass="41267">MLTQTRTAARLAALLLAATTATGLVACTSSETSGGGGPTSSEALATVTSPVAHTPAQGTGSLGLPCGEQEFLARFTTRQKLAQMLNVGVTGEADARRVIEQEQIGGFFVTSWADPSFLASGRVAAVAAESEVPVMVTIDEEGGRVSRAKHVIGASPSARELARTRTAEEVYDIARQRGAALRELGITVDFAPVVDVTDQPDNAVIGDRAFGANPDVVTEYAGAYARGLRDAGVLPVLKHFPGHGRATGDSHVEGVTTPPLPELLGHDLVPFRSLIGTGAAVMVGHLTVPGLTEPGTPSSLSPATMSLLRSGVGYGAAPFDGLIFTDDLGSMRAVTDLFDITESVLRSLQAGADIALWISTDRVTDVLDVLEGAVASGELPMSQVDASVVRIGKAKGLVDC</sequence>
<dbReference type="Proteomes" id="UP000642993">
    <property type="component" value="Unassembled WGS sequence"/>
</dbReference>
<feature type="chain" id="PRO_5038104779" description="beta-N-acetylhexosaminidase" evidence="6">
    <location>
        <begin position="27"/>
        <end position="400"/>
    </location>
</feature>
<evidence type="ECO:0000256" key="3">
    <source>
        <dbReference type="ARBA" id="ARBA00012663"/>
    </source>
</evidence>
<gene>
    <name evidence="8" type="ORF">HT102_13370</name>
</gene>
<feature type="domain" description="Glycoside hydrolase family 3 N-terminal" evidence="7">
    <location>
        <begin position="76"/>
        <end position="391"/>
    </location>
</feature>
<dbReference type="InterPro" id="IPR017853">
    <property type="entry name" value="GH"/>
</dbReference>
<dbReference type="GO" id="GO:0004563">
    <property type="term" value="F:beta-N-acetylhexosaminidase activity"/>
    <property type="evidence" value="ECO:0007669"/>
    <property type="project" value="UniProtKB-EC"/>
</dbReference>
<dbReference type="InterPro" id="IPR050226">
    <property type="entry name" value="NagZ_Beta-hexosaminidase"/>
</dbReference>
<evidence type="ECO:0000256" key="4">
    <source>
        <dbReference type="ARBA" id="ARBA00022801"/>
    </source>
</evidence>
<proteinExistence type="inferred from homology"/>
<organism evidence="8 9">
    <name type="scientific">Lolliginicoccus lacisalsi</name>
    <dbReference type="NCBI Taxonomy" id="2742202"/>
    <lineage>
        <taxon>Bacteria</taxon>
        <taxon>Bacillati</taxon>
        <taxon>Actinomycetota</taxon>
        <taxon>Actinomycetes</taxon>
        <taxon>Mycobacteriales</taxon>
        <taxon>Hoyosellaceae</taxon>
        <taxon>Lolliginicoccus</taxon>
    </lineage>
</organism>
<dbReference type="PANTHER" id="PTHR30480">
    <property type="entry name" value="BETA-HEXOSAMINIDASE-RELATED"/>
    <property type="match status" value="1"/>
</dbReference>
<evidence type="ECO:0000256" key="1">
    <source>
        <dbReference type="ARBA" id="ARBA00001231"/>
    </source>
</evidence>
<dbReference type="AlphaFoldDB" id="A0A927JDR7"/>
<evidence type="ECO:0000256" key="2">
    <source>
        <dbReference type="ARBA" id="ARBA00005336"/>
    </source>
</evidence>
<reference evidence="8" key="1">
    <citation type="submission" date="2020-09" db="EMBL/GenBank/DDBJ databases">
        <title>Hoyosella lacisalsi sp. nov., a halotolerant actinobacterium isolated from soil of Lake Gudzhirganskoe.</title>
        <authorList>
            <person name="Yang Q."/>
            <person name="Guo P.Y."/>
            <person name="Liu S.W."/>
            <person name="Li F.N."/>
            <person name="Sun C.H."/>
        </authorList>
    </citation>
    <scope>NUCLEOTIDE SEQUENCE</scope>
    <source>
        <strain evidence="8">G463</strain>
    </source>
</reference>
<evidence type="ECO:0000256" key="5">
    <source>
        <dbReference type="ARBA" id="ARBA00023295"/>
    </source>
</evidence>
<dbReference type="RefSeq" id="WP_192039931.1">
    <property type="nucleotide sequence ID" value="NZ_JACYWE010000008.1"/>
</dbReference>
<dbReference type="PANTHER" id="PTHR30480:SF13">
    <property type="entry name" value="BETA-HEXOSAMINIDASE"/>
    <property type="match status" value="1"/>
</dbReference>
<dbReference type="PROSITE" id="PS51257">
    <property type="entry name" value="PROKAR_LIPOPROTEIN"/>
    <property type="match status" value="1"/>
</dbReference>
<keyword evidence="9" id="KW-1185">Reference proteome</keyword>
<evidence type="ECO:0000313" key="8">
    <source>
        <dbReference type="EMBL" id="MBD8507473.1"/>
    </source>
</evidence>
<protein>
    <recommendedName>
        <fullName evidence="3">beta-N-acetylhexosaminidase</fullName>
        <ecNumber evidence="3">3.2.1.52</ecNumber>
    </recommendedName>
</protein>
<accession>A0A927JDR7</accession>
<keyword evidence="5" id="KW-0326">Glycosidase</keyword>
<dbReference type="InterPro" id="IPR001764">
    <property type="entry name" value="Glyco_hydro_3_N"/>
</dbReference>
<name>A0A927JDR7_9ACTN</name>
<dbReference type="SUPFAM" id="SSF51445">
    <property type="entry name" value="(Trans)glycosidases"/>
    <property type="match status" value="1"/>
</dbReference>